<gene>
    <name evidence="1" type="ORF">SK803_30450</name>
</gene>
<keyword evidence="2" id="KW-1185">Reference proteome</keyword>
<dbReference type="InterPro" id="IPR019639">
    <property type="entry name" value="DUF2505"/>
</dbReference>
<name>A0ABU4T8S1_9PSEU</name>
<reference evidence="1 2" key="1">
    <citation type="submission" date="2023-11" db="EMBL/GenBank/DDBJ databases">
        <title>Lentzea sokolovensis, sp. nov., Lentzea kristufkii, sp. nov., and Lentzea miocenensis, sp. nov., rare actinobacteria from Sokolov Coal Basin, Miocene lacustrine sediment, Czech Republic.</title>
        <authorList>
            <person name="Lara A."/>
            <person name="Kotroba L."/>
            <person name="Nouioui I."/>
            <person name="Neumann-Schaal M."/>
            <person name="Mast Y."/>
            <person name="Chronakova A."/>
        </authorList>
    </citation>
    <scope>NUCLEOTIDE SEQUENCE [LARGE SCALE GENOMIC DNA]</scope>
    <source>
        <strain evidence="1 2">BCCO 10_0856</strain>
    </source>
</reference>
<comment type="caution">
    <text evidence="1">The sequence shown here is derived from an EMBL/GenBank/DDBJ whole genome shotgun (WGS) entry which is preliminary data.</text>
</comment>
<evidence type="ECO:0000313" key="1">
    <source>
        <dbReference type="EMBL" id="MDX8034562.1"/>
    </source>
</evidence>
<protein>
    <submittedName>
        <fullName evidence="1">DUF2505 domain-containing protein</fullName>
    </submittedName>
</protein>
<dbReference type="Pfam" id="PF10698">
    <property type="entry name" value="DUF2505"/>
    <property type="match status" value="1"/>
</dbReference>
<accession>A0ABU4T8S1</accession>
<sequence length="162" mass="17097">MARRIEHHTTSPHSAEKVFGAMVDETYLRDRLAAIGGTNAELVTFTSVDGKTSYQLKQGVPAEHLPSVAKSLLGGDLVIQRVENWAAGAGTVEVTLVGVPGRLEGAFTVTDNGSGSKLTLAGEAKVSIPLVGGKLEKVIAEQVAVLLDKESEFTSEWLANRG</sequence>
<organism evidence="1 2">
    <name type="scientific">Lentzea miocenica</name>
    <dbReference type="NCBI Taxonomy" id="3095431"/>
    <lineage>
        <taxon>Bacteria</taxon>
        <taxon>Bacillati</taxon>
        <taxon>Actinomycetota</taxon>
        <taxon>Actinomycetes</taxon>
        <taxon>Pseudonocardiales</taxon>
        <taxon>Pseudonocardiaceae</taxon>
        <taxon>Lentzea</taxon>
    </lineage>
</organism>
<proteinExistence type="predicted"/>
<evidence type="ECO:0000313" key="2">
    <source>
        <dbReference type="Proteomes" id="UP001285521"/>
    </source>
</evidence>
<dbReference type="EMBL" id="JAXAVW010000028">
    <property type="protein sequence ID" value="MDX8034562.1"/>
    <property type="molecule type" value="Genomic_DNA"/>
</dbReference>
<dbReference type="Proteomes" id="UP001285521">
    <property type="component" value="Unassembled WGS sequence"/>
</dbReference>
<dbReference type="RefSeq" id="WP_319969584.1">
    <property type="nucleotide sequence ID" value="NZ_JAXAVW010000028.1"/>
</dbReference>